<protein>
    <submittedName>
        <fullName evidence="1">Uncharacterized protein</fullName>
    </submittedName>
</protein>
<dbReference type="Proteomes" id="UP001285855">
    <property type="component" value="Unassembled WGS sequence"/>
</dbReference>
<reference evidence="1 2" key="1">
    <citation type="submission" date="2023-11" db="EMBL/GenBank/DDBJ databases">
        <title>Winogradskyella pelagius sp. nov., isolated from coastal sediment.</title>
        <authorList>
            <person name="Li F."/>
        </authorList>
    </citation>
    <scope>NUCLEOTIDE SEQUENCE [LARGE SCALE GENOMIC DNA]</scope>
    <source>
        <strain evidence="1 2">KCTC 23502</strain>
    </source>
</reference>
<dbReference type="EMBL" id="JAXDAE010000001">
    <property type="protein sequence ID" value="MDY2585875.1"/>
    <property type="molecule type" value="Genomic_DNA"/>
</dbReference>
<sequence>MNKPIRKGIIAVTLVVILPLLFIKSCVIYNPKPEDCKVVSVNITKIREGSTYDIQFKTENENVYYINRGLEQGLNLDSLNAKVLNKTVTLHLPILAFGPSTHIAQLAVEDEILFTEFKN</sequence>
<proteinExistence type="predicted"/>
<name>A0ABU5EK88_9FLAO</name>
<keyword evidence="2" id="KW-1185">Reference proteome</keyword>
<dbReference type="RefSeq" id="WP_320554261.1">
    <property type="nucleotide sequence ID" value="NZ_JAXDAE010000001.1"/>
</dbReference>
<organism evidence="1 2">
    <name type="scientific">Winogradskyella aquimaris</name>
    <dbReference type="NCBI Taxonomy" id="864074"/>
    <lineage>
        <taxon>Bacteria</taxon>
        <taxon>Pseudomonadati</taxon>
        <taxon>Bacteroidota</taxon>
        <taxon>Flavobacteriia</taxon>
        <taxon>Flavobacteriales</taxon>
        <taxon>Flavobacteriaceae</taxon>
        <taxon>Winogradskyella</taxon>
    </lineage>
</organism>
<gene>
    <name evidence="1" type="ORF">SNF14_00875</name>
</gene>
<comment type="caution">
    <text evidence="1">The sequence shown here is derived from an EMBL/GenBank/DDBJ whole genome shotgun (WGS) entry which is preliminary data.</text>
</comment>
<evidence type="ECO:0000313" key="2">
    <source>
        <dbReference type="Proteomes" id="UP001285855"/>
    </source>
</evidence>
<accession>A0ABU5EK88</accession>
<evidence type="ECO:0000313" key="1">
    <source>
        <dbReference type="EMBL" id="MDY2585875.1"/>
    </source>
</evidence>